<feature type="compositionally biased region" description="Polar residues" evidence="5">
    <location>
        <begin position="45"/>
        <end position="56"/>
    </location>
</feature>
<name>A0A2T9J7J8_9CAUL</name>
<keyword evidence="8" id="KW-1185">Reference proteome</keyword>
<dbReference type="EMBL" id="QDKP01000049">
    <property type="protein sequence ID" value="PVM77531.1"/>
    <property type="molecule type" value="Genomic_DNA"/>
</dbReference>
<feature type="DNA-binding region" description="H-T-H motif" evidence="4">
    <location>
        <begin position="99"/>
        <end position="118"/>
    </location>
</feature>
<keyword evidence="3" id="KW-0804">Transcription</keyword>
<dbReference type="GO" id="GO:0000976">
    <property type="term" value="F:transcription cis-regulatory region binding"/>
    <property type="evidence" value="ECO:0007669"/>
    <property type="project" value="TreeGrafter"/>
</dbReference>
<sequence length="271" mass="29188">MLTAFTVIAAADAQCVHADLAAPRPRCSPRRDGGVASKGLHSGPAASNQGPDSNSWTKVKTVTVARRRRTQAERSASTRVVLLEAAIKCLFEHGYGATTTINVAKEAGMSRGAMLHQFPTKADLMTFVVQEVFEQEVELYHELLKGLDARERLLAYPDAVWQVLSRPAGVAVLEILQGSRSDPALAEKLAPTQAKIYAFVRKELETEFPKGPSMALLELIVGAVRGLSIQKVLTPNDKGVNGAIPLLQTLMKVGLETGALGHEKKRAEKAS</sequence>
<dbReference type="PRINTS" id="PR00455">
    <property type="entry name" value="HTHTETR"/>
</dbReference>
<dbReference type="InterPro" id="IPR050109">
    <property type="entry name" value="HTH-type_TetR-like_transc_reg"/>
</dbReference>
<evidence type="ECO:0000259" key="6">
    <source>
        <dbReference type="PROSITE" id="PS50977"/>
    </source>
</evidence>
<dbReference type="AlphaFoldDB" id="A0A2T9J7J8"/>
<evidence type="ECO:0000256" key="4">
    <source>
        <dbReference type="PROSITE-ProRule" id="PRU00335"/>
    </source>
</evidence>
<feature type="region of interest" description="Disordered" evidence="5">
    <location>
        <begin position="23"/>
        <end position="59"/>
    </location>
</feature>
<evidence type="ECO:0000256" key="1">
    <source>
        <dbReference type="ARBA" id="ARBA00023015"/>
    </source>
</evidence>
<evidence type="ECO:0000313" key="8">
    <source>
        <dbReference type="Proteomes" id="UP000244913"/>
    </source>
</evidence>
<dbReference type="PANTHER" id="PTHR30055:SF234">
    <property type="entry name" value="HTH-TYPE TRANSCRIPTIONAL REGULATOR BETI"/>
    <property type="match status" value="1"/>
</dbReference>
<dbReference type="Pfam" id="PF00440">
    <property type="entry name" value="TetR_N"/>
    <property type="match status" value="1"/>
</dbReference>
<dbReference type="InterPro" id="IPR009057">
    <property type="entry name" value="Homeodomain-like_sf"/>
</dbReference>
<feature type="domain" description="HTH tetR-type" evidence="6">
    <location>
        <begin position="76"/>
        <end position="136"/>
    </location>
</feature>
<dbReference type="PROSITE" id="PS50977">
    <property type="entry name" value="HTH_TETR_2"/>
    <property type="match status" value="1"/>
</dbReference>
<keyword evidence="2 4" id="KW-0238">DNA-binding</keyword>
<keyword evidence="1" id="KW-0805">Transcription regulation</keyword>
<dbReference type="PANTHER" id="PTHR30055">
    <property type="entry name" value="HTH-TYPE TRANSCRIPTIONAL REGULATOR RUTR"/>
    <property type="match status" value="1"/>
</dbReference>
<reference evidence="7 8" key="1">
    <citation type="submission" date="2018-04" db="EMBL/GenBank/DDBJ databases">
        <title>The genome sequence of Caulobacter sp. 736.</title>
        <authorList>
            <person name="Gao J."/>
            <person name="Sun J."/>
        </authorList>
    </citation>
    <scope>NUCLEOTIDE SEQUENCE [LARGE SCALE GENOMIC DNA]</scope>
    <source>
        <strain evidence="7 8">736</strain>
    </source>
</reference>
<protein>
    <submittedName>
        <fullName evidence="7">TetR/AcrR family transcriptional regulator</fullName>
    </submittedName>
</protein>
<evidence type="ECO:0000256" key="5">
    <source>
        <dbReference type="SAM" id="MobiDB-lite"/>
    </source>
</evidence>
<gene>
    <name evidence="7" type="ORF">DDF65_16540</name>
</gene>
<organism evidence="7 8">
    <name type="scientific">Caulobacter radicis</name>
    <dbReference type="NCBI Taxonomy" id="2172650"/>
    <lineage>
        <taxon>Bacteria</taxon>
        <taxon>Pseudomonadati</taxon>
        <taxon>Pseudomonadota</taxon>
        <taxon>Alphaproteobacteria</taxon>
        <taxon>Caulobacterales</taxon>
        <taxon>Caulobacteraceae</taxon>
        <taxon>Caulobacter</taxon>
    </lineage>
</organism>
<evidence type="ECO:0000256" key="3">
    <source>
        <dbReference type="ARBA" id="ARBA00023163"/>
    </source>
</evidence>
<evidence type="ECO:0000313" key="7">
    <source>
        <dbReference type="EMBL" id="PVM77531.1"/>
    </source>
</evidence>
<accession>A0A2T9J7J8</accession>
<dbReference type="SUPFAM" id="SSF46689">
    <property type="entry name" value="Homeodomain-like"/>
    <property type="match status" value="1"/>
</dbReference>
<dbReference type="Proteomes" id="UP000244913">
    <property type="component" value="Unassembled WGS sequence"/>
</dbReference>
<proteinExistence type="predicted"/>
<dbReference type="GO" id="GO:0003700">
    <property type="term" value="F:DNA-binding transcription factor activity"/>
    <property type="evidence" value="ECO:0007669"/>
    <property type="project" value="TreeGrafter"/>
</dbReference>
<dbReference type="InterPro" id="IPR001647">
    <property type="entry name" value="HTH_TetR"/>
</dbReference>
<dbReference type="Gene3D" id="1.10.357.10">
    <property type="entry name" value="Tetracycline Repressor, domain 2"/>
    <property type="match status" value="1"/>
</dbReference>
<evidence type="ECO:0000256" key="2">
    <source>
        <dbReference type="ARBA" id="ARBA00023125"/>
    </source>
</evidence>
<comment type="caution">
    <text evidence="7">The sequence shown here is derived from an EMBL/GenBank/DDBJ whole genome shotgun (WGS) entry which is preliminary data.</text>
</comment>